<name>A0A915HGU9_ROMCU</name>
<evidence type="ECO:0000313" key="2">
    <source>
        <dbReference type="WBParaSite" id="nRc.2.0.1.t00536-RA"/>
    </source>
</evidence>
<reference evidence="2" key="1">
    <citation type="submission" date="2022-11" db="UniProtKB">
        <authorList>
            <consortium name="WormBaseParasite"/>
        </authorList>
    </citation>
    <scope>IDENTIFICATION</scope>
</reference>
<sequence>MVVALVDVGAMGGSDVALGGSDGEDDVAGSTSIGGSGGSGTLNTNFGRFFKASIHFWISALRCNGLI</sequence>
<dbReference type="Proteomes" id="UP000887565">
    <property type="component" value="Unplaced"/>
</dbReference>
<proteinExistence type="predicted"/>
<evidence type="ECO:0000313" key="1">
    <source>
        <dbReference type="Proteomes" id="UP000887565"/>
    </source>
</evidence>
<dbReference type="AlphaFoldDB" id="A0A915HGU9"/>
<protein>
    <submittedName>
        <fullName evidence="2">Uncharacterized protein</fullName>
    </submittedName>
</protein>
<organism evidence="1 2">
    <name type="scientific">Romanomermis culicivorax</name>
    <name type="common">Nematode worm</name>
    <dbReference type="NCBI Taxonomy" id="13658"/>
    <lineage>
        <taxon>Eukaryota</taxon>
        <taxon>Metazoa</taxon>
        <taxon>Ecdysozoa</taxon>
        <taxon>Nematoda</taxon>
        <taxon>Enoplea</taxon>
        <taxon>Dorylaimia</taxon>
        <taxon>Mermithida</taxon>
        <taxon>Mermithoidea</taxon>
        <taxon>Mermithidae</taxon>
        <taxon>Romanomermis</taxon>
    </lineage>
</organism>
<accession>A0A915HGU9</accession>
<keyword evidence="1" id="KW-1185">Reference proteome</keyword>
<dbReference type="WBParaSite" id="nRc.2.0.1.t00536-RA">
    <property type="protein sequence ID" value="nRc.2.0.1.t00536-RA"/>
    <property type="gene ID" value="nRc.2.0.1.g00536"/>
</dbReference>